<dbReference type="OrthoDB" id="289038at2759"/>
<protein>
    <submittedName>
        <fullName evidence="5">TRAF-like protein</fullName>
    </submittedName>
</protein>
<dbReference type="SUPFAM" id="SSF49599">
    <property type="entry name" value="TRAF domain-like"/>
    <property type="match status" value="1"/>
</dbReference>
<organism evidence="5 6">
    <name type="scientific">Ascosphaera apis ARSEF 7405</name>
    <dbReference type="NCBI Taxonomy" id="392613"/>
    <lineage>
        <taxon>Eukaryota</taxon>
        <taxon>Fungi</taxon>
        <taxon>Dikarya</taxon>
        <taxon>Ascomycota</taxon>
        <taxon>Pezizomycotina</taxon>
        <taxon>Eurotiomycetes</taxon>
        <taxon>Eurotiomycetidae</taxon>
        <taxon>Onygenales</taxon>
        <taxon>Ascosphaeraceae</taxon>
        <taxon>Ascosphaera</taxon>
    </lineage>
</organism>
<dbReference type="VEuPathDB" id="FungiDB:AAP_04103"/>
<dbReference type="Pfam" id="PF12436">
    <property type="entry name" value="USP7_ICP0_bdg"/>
    <property type="match status" value="1"/>
</dbReference>
<feature type="compositionally biased region" description="Polar residues" evidence="3">
    <location>
        <begin position="86"/>
        <end position="95"/>
    </location>
</feature>
<keyword evidence="1" id="KW-0833">Ubl conjugation pathway</keyword>
<dbReference type="EMBL" id="AZGZ01000019">
    <property type="protein sequence ID" value="KZZ89752.1"/>
    <property type="molecule type" value="Genomic_DNA"/>
</dbReference>
<dbReference type="Pfam" id="PF22486">
    <property type="entry name" value="MATH_2"/>
    <property type="match status" value="1"/>
</dbReference>
<reference evidence="5 6" key="1">
    <citation type="journal article" date="2016" name="Genome Biol. Evol.">
        <title>Divergent and convergent evolution of fungal pathogenicity.</title>
        <authorList>
            <person name="Shang Y."/>
            <person name="Xiao G."/>
            <person name="Zheng P."/>
            <person name="Cen K."/>
            <person name="Zhan S."/>
            <person name="Wang C."/>
        </authorList>
    </citation>
    <scope>NUCLEOTIDE SEQUENCE [LARGE SCALE GENOMIC DNA]</scope>
    <source>
        <strain evidence="5 6">ARSEF 7405</strain>
    </source>
</reference>
<dbReference type="Proteomes" id="UP000242877">
    <property type="component" value="Unassembled WGS sequence"/>
</dbReference>
<comment type="caution">
    <text evidence="5">The sequence shown here is derived from an EMBL/GenBank/DDBJ whole genome shotgun (WGS) entry which is preliminary data.</text>
</comment>
<sequence length="618" mass="69378">MEDRNPPSSLPIRPANNPSLLPPHPIGNPPPNVNKATKPVSLLPLDHSNSAATATATDSTPTSAVEMLSDDDSSDHDMRSSSINSQNGLRNSSPESMDVSPVRSASSNGRPGSRNAAASASVRADDYAYVMKNLLPEDPDLETLEETYQTWTIRDWAKLSKREYGPTFTCGGADWRVLFFPFGNNAEFAAFYLDTAPEPKLPDDWYRCVQFGLVLWNPNDPTLFISHSASHRFTPEESDWGFTRFCELRRLFNQPWDASRSNSPLVENDCVNLTTYVRVVKDPTGVLWHNFHKETLEENYGGEALPTRPSSLHPMADQQRPPTRQFTHKRANNAYMLVYIRKNKVDDIMQDVTEQDVPRHVAQAVTEERAEALRRRKEREEQHLYLNIQLVTEETFKNHHGFDLTSLDLPAGDKALPENIRTLRAKTVGDLTKDIAEAKGLKPEQIRFWTMVNRQNKTVRPDGILRDLDMSLDDAYHKFVTNKGSAFRLYLDIAPIAPSGKIMWPEPGSPSSMTGNNNSILVFLKYFDVNNQTLTEPMISPSKKVLRTGYWGVKPDVTSETERGLKSQVFKVLTSYMEITADIRVSHVDILDIDIDIVGIVLAGLLSPELAAAAEDGR</sequence>
<dbReference type="PANTHER" id="PTHR46236:SF35">
    <property type="entry name" value="MATH DOMAIN-CONTAINING PROTEIN"/>
    <property type="match status" value="1"/>
</dbReference>
<dbReference type="PANTHER" id="PTHR46236">
    <property type="entry name" value="TRAF-LIKE SUPERFAMILY PROTEIN"/>
    <property type="match status" value="1"/>
</dbReference>
<feature type="domain" description="MATH" evidence="4">
    <location>
        <begin position="146"/>
        <end position="277"/>
    </location>
</feature>
<dbReference type="InterPro" id="IPR050804">
    <property type="entry name" value="MCC"/>
</dbReference>
<accession>A0A167X871</accession>
<dbReference type="InterPro" id="IPR024729">
    <property type="entry name" value="USP7_ICP0-binding_dom"/>
</dbReference>
<feature type="region of interest" description="Disordered" evidence="3">
    <location>
        <begin position="1"/>
        <end position="119"/>
    </location>
</feature>
<dbReference type="PROSITE" id="PS50144">
    <property type="entry name" value="MATH"/>
    <property type="match status" value="1"/>
</dbReference>
<keyword evidence="2" id="KW-0175">Coiled coil</keyword>
<feature type="compositionally biased region" description="Pro residues" evidence="3">
    <location>
        <begin position="20"/>
        <end position="32"/>
    </location>
</feature>
<dbReference type="Gene3D" id="2.60.210.10">
    <property type="entry name" value="Apoptosis, Tumor Necrosis Factor Receptor Associated Protein 2, Chain A"/>
    <property type="match status" value="1"/>
</dbReference>
<evidence type="ECO:0000256" key="1">
    <source>
        <dbReference type="ARBA" id="ARBA00022786"/>
    </source>
</evidence>
<name>A0A167X871_9EURO</name>
<evidence type="ECO:0000259" key="4">
    <source>
        <dbReference type="PROSITE" id="PS50144"/>
    </source>
</evidence>
<dbReference type="GO" id="GO:0140096">
    <property type="term" value="F:catalytic activity, acting on a protein"/>
    <property type="evidence" value="ECO:0007669"/>
    <property type="project" value="UniProtKB-ARBA"/>
</dbReference>
<dbReference type="SMART" id="SM00061">
    <property type="entry name" value="MATH"/>
    <property type="match status" value="1"/>
</dbReference>
<evidence type="ECO:0000313" key="5">
    <source>
        <dbReference type="EMBL" id="KZZ89752.1"/>
    </source>
</evidence>
<gene>
    <name evidence="5" type="ORF">AAP_04103</name>
</gene>
<proteinExistence type="predicted"/>
<dbReference type="AlphaFoldDB" id="A0A167X871"/>
<keyword evidence="6" id="KW-1185">Reference proteome</keyword>
<dbReference type="InterPro" id="IPR002083">
    <property type="entry name" value="MATH/TRAF_dom"/>
</dbReference>
<evidence type="ECO:0000256" key="3">
    <source>
        <dbReference type="SAM" id="MobiDB-lite"/>
    </source>
</evidence>
<evidence type="ECO:0000313" key="6">
    <source>
        <dbReference type="Proteomes" id="UP000242877"/>
    </source>
</evidence>
<evidence type="ECO:0000256" key="2">
    <source>
        <dbReference type="ARBA" id="ARBA00023054"/>
    </source>
</evidence>
<feature type="compositionally biased region" description="Low complexity" evidence="3">
    <location>
        <begin position="48"/>
        <end position="64"/>
    </location>
</feature>
<dbReference type="InterPro" id="IPR008974">
    <property type="entry name" value="TRAF-like"/>
</dbReference>